<protein>
    <recommendedName>
        <fullName evidence="1">ADP-ribosyl cyclase/cyclic ADP-ribose hydrolase</fullName>
        <ecNumber evidence="1">3.2.2.6</ecNumber>
    </recommendedName>
</protein>
<evidence type="ECO:0000256" key="4">
    <source>
        <dbReference type="ARBA" id="ARBA00022801"/>
    </source>
</evidence>
<comment type="catalytic activity">
    <reaction evidence="7">
        <text>NAD(+) + H2O = ADP-D-ribose + nicotinamide + H(+)</text>
        <dbReference type="Rhea" id="RHEA:16301"/>
        <dbReference type="ChEBI" id="CHEBI:15377"/>
        <dbReference type="ChEBI" id="CHEBI:15378"/>
        <dbReference type="ChEBI" id="CHEBI:17154"/>
        <dbReference type="ChEBI" id="CHEBI:57540"/>
        <dbReference type="ChEBI" id="CHEBI:57967"/>
        <dbReference type="EC" id="3.2.2.6"/>
    </reaction>
    <physiologicalReaction direction="left-to-right" evidence="7">
        <dbReference type="Rhea" id="RHEA:16302"/>
    </physiologicalReaction>
</comment>
<dbReference type="Pfam" id="PF23282">
    <property type="entry name" value="WHD_ROQ1"/>
    <property type="match status" value="1"/>
</dbReference>
<dbReference type="InterPro" id="IPR027417">
    <property type="entry name" value="P-loop_NTPase"/>
</dbReference>
<dbReference type="GO" id="GO:0043531">
    <property type="term" value="F:ADP binding"/>
    <property type="evidence" value="ECO:0007669"/>
    <property type="project" value="InterPro"/>
</dbReference>
<dbReference type="InterPro" id="IPR058192">
    <property type="entry name" value="WHD_ROQ1-like"/>
</dbReference>
<evidence type="ECO:0000256" key="7">
    <source>
        <dbReference type="ARBA" id="ARBA00047304"/>
    </source>
</evidence>
<reference evidence="10 11" key="1">
    <citation type="submission" date="2022-03" db="EMBL/GenBank/DDBJ databases">
        <authorList>
            <person name="Nunn A."/>
            <person name="Chopra R."/>
            <person name="Nunn A."/>
            <person name="Contreras Garrido A."/>
        </authorList>
    </citation>
    <scope>NUCLEOTIDE SEQUENCE [LARGE SCALE GENOMIC DNA]</scope>
</reference>
<dbReference type="SUPFAM" id="SSF52058">
    <property type="entry name" value="L domain-like"/>
    <property type="match status" value="1"/>
</dbReference>
<dbReference type="InterPro" id="IPR011713">
    <property type="entry name" value="Leu-rich_rpt_3"/>
</dbReference>
<dbReference type="SMART" id="SM00255">
    <property type="entry name" value="TIR"/>
    <property type="match status" value="1"/>
</dbReference>
<dbReference type="InterPro" id="IPR032675">
    <property type="entry name" value="LRR_dom_sf"/>
</dbReference>
<dbReference type="InterPro" id="IPR044974">
    <property type="entry name" value="Disease_R_plants"/>
</dbReference>
<dbReference type="GO" id="GO:0006952">
    <property type="term" value="P:defense response"/>
    <property type="evidence" value="ECO:0007669"/>
    <property type="project" value="UniProtKB-KW"/>
</dbReference>
<dbReference type="InterPro" id="IPR042197">
    <property type="entry name" value="Apaf_helical"/>
</dbReference>
<dbReference type="PROSITE" id="PS50104">
    <property type="entry name" value="TIR"/>
    <property type="match status" value="1"/>
</dbReference>
<dbReference type="EC" id="3.2.2.6" evidence="1"/>
<dbReference type="FunFam" id="3.40.50.300:FF:001002">
    <property type="entry name" value="Disease resistance protein (TIR-NBS-LRR class)"/>
    <property type="match status" value="1"/>
</dbReference>
<dbReference type="GO" id="GO:0007165">
    <property type="term" value="P:signal transduction"/>
    <property type="evidence" value="ECO:0007669"/>
    <property type="project" value="InterPro"/>
</dbReference>
<keyword evidence="11" id="KW-1185">Reference proteome</keyword>
<dbReference type="PANTHER" id="PTHR11017">
    <property type="entry name" value="LEUCINE-RICH REPEAT-CONTAINING PROTEIN"/>
    <property type="match status" value="1"/>
</dbReference>
<evidence type="ECO:0000256" key="8">
    <source>
        <dbReference type="SAM" id="MobiDB-lite"/>
    </source>
</evidence>
<dbReference type="FunFam" id="3.40.50.10140:FF:000007">
    <property type="entry name" value="Disease resistance protein (TIR-NBS-LRR class)"/>
    <property type="match status" value="1"/>
</dbReference>
<dbReference type="InterPro" id="IPR035897">
    <property type="entry name" value="Toll_tir_struct_dom_sf"/>
</dbReference>
<keyword evidence="6" id="KW-0520">NAD</keyword>
<evidence type="ECO:0000313" key="10">
    <source>
        <dbReference type="EMBL" id="CAH2072480.1"/>
    </source>
</evidence>
<dbReference type="Proteomes" id="UP000836841">
    <property type="component" value="Chromosome 6"/>
</dbReference>
<dbReference type="GO" id="GO:0061809">
    <property type="term" value="F:NAD+ nucleosidase activity, cyclic ADP-ribose generating"/>
    <property type="evidence" value="ECO:0007669"/>
    <property type="project" value="UniProtKB-EC"/>
</dbReference>
<keyword evidence="3" id="KW-0677">Repeat</keyword>
<feature type="domain" description="TIR" evidence="9">
    <location>
        <begin position="15"/>
        <end position="175"/>
    </location>
</feature>
<dbReference type="InterPro" id="IPR002182">
    <property type="entry name" value="NB-ARC"/>
</dbReference>
<evidence type="ECO:0000256" key="1">
    <source>
        <dbReference type="ARBA" id="ARBA00011982"/>
    </source>
</evidence>
<dbReference type="InterPro" id="IPR000157">
    <property type="entry name" value="TIR_dom"/>
</dbReference>
<dbReference type="EMBL" id="OU466862">
    <property type="protein sequence ID" value="CAH2072480.1"/>
    <property type="molecule type" value="Genomic_DNA"/>
</dbReference>
<dbReference type="Pfam" id="PF07725">
    <property type="entry name" value="LRR_3"/>
    <property type="match status" value="1"/>
</dbReference>
<dbReference type="FunFam" id="1.10.8.430:FF:000002">
    <property type="entry name" value="Disease resistance protein (TIR-NBS-LRR class)"/>
    <property type="match status" value="1"/>
</dbReference>
<evidence type="ECO:0000259" key="9">
    <source>
        <dbReference type="PROSITE" id="PS50104"/>
    </source>
</evidence>
<dbReference type="PANTHER" id="PTHR11017:SF569">
    <property type="entry name" value="DISEASE RESISTANCE PROTEIN"/>
    <property type="match status" value="1"/>
</dbReference>
<proteinExistence type="predicted"/>
<keyword evidence="5" id="KW-0611">Plant defense</keyword>
<feature type="compositionally biased region" description="Basic and acidic residues" evidence="8">
    <location>
        <begin position="1135"/>
        <end position="1146"/>
    </location>
</feature>
<dbReference type="FunFam" id="3.80.10.10:FF:000386">
    <property type="entry name" value="Disease resistance protein RPS4"/>
    <property type="match status" value="1"/>
</dbReference>
<evidence type="ECO:0000313" key="11">
    <source>
        <dbReference type="Proteomes" id="UP000836841"/>
    </source>
</evidence>
<dbReference type="Pfam" id="PF01582">
    <property type="entry name" value="TIR"/>
    <property type="match status" value="1"/>
</dbReference>
<dbReference type="PRINTS" id="PR00364">
    <property type="entry name" value="DISEASERSIST"/>
</dbReference>
<dbReference type="Gene3D" id="3.40.50.10140">
    <property type="entry name" value="Toll/interleukin-1 receptor homology (TIR) domain"/>
    <property type="match status" value="1"/>
</dbReference>
<dbReference type="SUPFAM" id="SSF46785">
    <property type="entry name" value="Winged helix' DNA-binding domain"/>
    <property type="match status" value="1"/>
</dbReference>
<dbReference type="Gene3D" id="3.40.50.300">
    <property type="entry name" value="P-loop containing nucleotide triphosphate hydrolases"/>
    <property type="match status" value="1"/>
</dbReference>
<feature type="region of interest" description="Disordered" evidence="8">
    <location>
        <begin position="1110"/>
        <end position="1152"/>
    </location>
</feature>
<dbReference type="Pfam" id="PF20160">
    <property type="entry name" value="C-JID"/>
    <property type="match status" value="1"/>
</dbReference>
<dbReference type="SUPFAM" id="SSF52200">
    <property type="entry name" value="Toll/Interleukin receptor TIR domain"/>
    <property type="match status" value="1"/>
</dbReference>
<dbReference type="AlphaFoldDB" id="A0AAU9SYP2"/>
<evidence type="ECO:0000256" key="2">
    <source>
        <dbReference type="ARBA" id="ARBA00022614"/>
    </source>
</evidence>
<evidence type="ECO:0000256" key="6">
    <source>
        <dbReference type="ARBA" id="ARBA00023027"/>
    </source>
</evidence>
<evidence type="ECO:0000256" key="5">
    <source>
        <dbReference type="ARBA" id="ARBA00022821"/>
    </source>
</evidence>
<organism evidence="10 11">
    <name type="scientific">Thlaspi arvense</name>
    <name type="common">Field penny-cress</name>
    <dbReference type="NCBI Taxonomy" id="13288"/>
    <lineage>
        <taxon>Eukaryota</taxon>
        <taxon>Viridiplantae</taxon>
        <taxon>Streptophyta</taxon>
        <taxon>Embryophyta</taxon>
        <taxon>Tracheophyta</taxon>
        <taxon>Spermatophyta</taxon>
        <taxon>Magnoliopsida</taxon>
        <taxon>eudicotyledons</taxon>
        <taxon>Gunneridae</taxon>
        <taxon>Pentapetalae</taxon>
        <taxon>rosids</taxon>
        <taxon>malvids</taxon>
        <taxon>Brassicales</taxon>
        <taxon>Brassicaceae</taxon>
        <taxon>Thlaspideae</taxon>
        <taxon>Thlaspi</taxon>
    </lineage>
</organism>
<name>A0AAU9SYP2_THLAR</name>
<sequence length="1152" mass="131264">MSASSSSSLLASGQWKYDVFPSFSGQDVRRNFLSHLLCEFKRKGINSFVDDQIRRSESIGLELVRAIRASRIGLVILTKNYASSSWCLDELLEIMDYSQKVMTVFYDINPSDVRKQRGDFGMAFERTCEGKTEKEKQRWSQALTNVANIAGEHSDKWDSEAAMMIKIATDITNMLNFTPSRDFDHLVGIEAHMAKMNSLLCMESNEVRVVGMWGPAGIGKTTIARALYNRVSGDFQLSVFMENVKGSYNKSDSYSSKLRLQEQFLSEMLNLKDMRINHLGVAEERLNSRKVFIVLDDVDHLEQLEALANEPRWFGAGSRIVVTTEHKHLFKVHDINHIYEVDFPSWSEALQIFSQSAFKQDSPPEGFRDLAVEVTQFTNHLPLGLCVLGSSLRGKSKTEWSHQLPSLKASLHGDIEKILKVGYDSLGNGDRYKMIFLHIACLFDGEKEDRVIQLLENSIPGIKYGISVLVERALLYISSGKRIMMHHLLQQMGRGIVRRQSAHEPGKRQFLIESQEIYDVLADDTGTASVLGISFNMSDESRELLLGKRAFRGMHNLQFLRFYKKKSDKAKLHLHEGLDCLQLPRTLKLLHWEACPMKHMSFRFRPECLIVIKMKESNLKKLWEGVPILRSLKKMELGGSTSLEELPDLSEAMNLEHLNLQNCHSLMKLPPSIWKLSKLDFLHLEACRSLEPLPANYPLHSLSYLNVSNCPQLKEFPEISTEIEHLDASSTAIPEVPPSIDSWFSLHTLDMSECENLTEFPLVPSTVSELHLDSTDIQEVPPWISDLYGLTQFTMLHCTKLRKISPRICELGQLELLNFNGCINVEKFPAEMFQSFSLSHGLDLSLDFIGKNSLPTFPPEETHDFPLRLNLFGNDFESIPHHVVPQVYSISLTDCIYLRWLPELPGSLSELDANNCVSLESLSPTFGSSHDPKLVLRLVNCSKLDQRARKLVIQRWACGYAVLPGSKVPNYFTHRARGSSLTINIDRRKLYGSLRFKACVVLPRSNKFDVVNFRRFKISCYVIGRHSTTVYKWPEIYAHCRLQESHLFILNSYLTLEEDNIPESEIFFYFKCLESKEYPVTVSANILRCGVKLLEPCSCEYDRKAHPELSTFPLEDDEGNINSIGETSRSKKRERSSVAEGPERSSKNLRIG</sequence>
<keyword evidence="4" id="KW-0378">Hydrolase</keyword>
<dbReference type="Gene3D" id="3.80.10.10">
    <property type="entry name" value="Ribonuclease Inhibitor"/>
    <property type="match status" value="2"/>
</dbReference>
<dbReference type="InterPro" id="IPR036390">
    <property type="entry name" value="WH_DNA-bd_sf"/>
</dbReference>
<gene>
    <name evidence="10" type="ORF">TAV2_LOCUS18492</name>
</gene>
<evidence type="ECO:0000256" key="3">
    <source>
        <dbReference type="ARBA" id="ARBA00022737"/>
    </source>
</evidence>
<dbReference type="Pfam" id="PF00931">
    <property type="entry name" value="NB-ARC"/>
    <property type="match status" value="1"/>
</dbReference>
<keyword evidence="2" id="KW-0433">Leucine-rich repeat</keyword>
<accession>A0AAU9SYP2</accession>
<dbReference type="SUPFAM" id="SSF52540">
    <property type="entry name" value="P-loop containing nucleoside triphosphate hydrolases"/>
    <property type="match status" value="1"/>
</dbReference>
<dbReference type="Gene3D" id="1.10.8.430">
    <property type="entry name" value="Helical domain of apoptotic protease-activating factors"/>
    <property type="match status" value="1"/>
</dbReference>
<dbReference type="InterPro" id="IPR045344">
    <property type="entry name" value="C-JID"/>
</dbReference>